<dbReference type="InterPro" id="IPR047865">
    <property type="entry name" value="Ribosomal_uL10_bac_type"/>
</dbReference>
<dbReference type="CDD" id="cd05797">
    <property type="entry name" value="Ribosomal_L10"/>
    <property type="match status" value="1"/>
</dbReference>
<evidence type="ECO:0000313" key="4">
    <source>
        <dbReference type="EMBL" id="OIR09268.1"/>
    </source>
</evidence>
<name>A0A1J5T628_9ZZZZ</name>
<dbReference type="Gene3D" id="3.30.70.1730">
    <property type="match status" value="1"/>
</dbReference>
<evidence type="ECO:0000256" key="2">
    <source>
        <dbReference type="ARBA" id="ARBA00022980"/>
    </source>
</evidence>
<dbReference type="InterPro" id="IPR001790">
    <property type="entry name" value="Ribosomal_uL10"/>
</dbReference>
<keyword evidence="2 4" id="KW-0689">Ribosomal protein</keyword>
<proteinExistence type="inferred from homology"/>
<dbReference type="Pfam" id="PF00466">
    <property type="entry name" value="Ribosomal_L10"/>
    <property type="match status" value="1"/>
</dbReference>
<gene>
    <name evidence="4" type="primary">rplJ_3</name>
    <name evidence="4" type="ORF">GALL_85010</name>
</gene>
<protein>
    <submittedName>
        <fullName evidence="4">50S ribosomal protein L10</fullName>
    </submittedName>
</protein>
<dbReference type="InterPro" id="IPR043141">
    <property type="entry name" value="Ribosomal_uL10-like_sf"/>
</dbReference>
<dbReference type="EMBL" id="MLJW01000027">
    <property type="protein sequence ID" value="OIR09268.1"/>
    <property type="molecule type" value="Genomic_DNA"/>
</dbReference>
<comment type="similarity">
    <text evidence="1">Belongs to the universal ribosomal protein uL10 family.</text>
</comment>
<dbReference type="SUPFAM" id="SSF160369">
    <property type="entry name" value="Ribosomal protein L10-like"/>
    <property type="match status" value="1"/>
</dbReference>
<dbReference type="HAMAP" id="MF_00362">
    <property type="entry name" value="Ribosomal_uL10"/>
    <property type="match status" value="1"/>
</dbReference>
<dbReference type="GO" id="GO:0005840">
    <property type="term" value="C:ribosome"/>
    <property type="evidence" value="ECO:0007669"/>
    <property type="project" value="UniProtKB-KW"/>
</dbReference>
<organism evidence="4">
    <name type="scientific">mine drainage metagenome</name>
    <dbReference type="NCBI Taxonomy" id="410659"/>
    <lineage>
        <taxon>unclassified sequences</taxon>
        <taxon>metagenomes</taxon>
        <taxon>ecological metagenomes</taxon>
    </lineage>
</organism>
<accession>A0A1J5T628</accession>
<dbReference type="NCBIfam" id="NF000955">
    <property type="entry name" value="PRK00099.1-1"/>
    <property type="match status" value="1"/>
</dbReference>
<comment type="caution">
    <text evidence="4">The sequence shown here is derived from an EMBL/GenBank/DDBJ whole genome shotgun (WGS) entry which is preliminary data.</text>
</comment>
<dbReference type="PANTHER" id="PTHR11560">
    <property type="entry name" value="39S RIBOSOMAL PROTEIN L10, MITOCHONDRIAL"/>
    <property type="match status" value="1"/>
</dbReference>
<keyword evidence="3" id="KW-0687">Ribonucleoprotein</keyword>
<sequence length="165" mass="17952">MREEKKYLIAEVEGHLKKSDYVYLANYEKATVENVATLRNKLAAEGAEFHVVKNSSLRVAAKTLGLPEVDQWLKGQTAIVTGGTNPTGVAKVLKSFFKDAQKIEVKGGIFEKKAVDAAVIDQLADVPPMNVLKSQLLGLMKIKPQQLAALIKAYADKKEKEGAAA</sequence>
<dbReference type="GO" id="GO:1990904">
    <property type="term" value="C:ribonucleoprotein complex"/>
    <property type="evidence" value="ECO:0007669"/>
    <property type="project" value="UniProtKB-KW"/>
</dbReference>
<dbReference type="AlphaFoldDB" id="A0A1J5T628"/>
<dbReference type="InterPro" id="IPR022973">
    <property type="entry name" value="Ribosomal_uL10_bac"/>
</dbReference>
<evidence type="ECO:0000256" key="3">
    <source>
        <dbReference type="ARBA" id="ARBA00023274"/>
    </source>
</evidence>
<evidence type="ECO:0000256" key="1">
    <source>
        <dbReference type="ARBA" id="ARBA00008889"/>
    </source>
</evidence>
<reference evidence="4" key="1">
    <citation type="submission" date="2016-10" db="EMBL/GenBank/DDBJ databases">
        <title>Sequence of Gallionella enrichment culture.</title>
        <authorList>
            <person name="Poehlein A."/>
            <person name="Muehling M."/>
            <person name="Daniel R."/>
        </authorList>
    </citation>
    <scope>NUCLEOTIDE SEQUENCE</scope>
</reference>